<proteinExistence type="predicted"/>
<organism evidence="2 3">
    <name type="scientific">Pinctada imbricata</name>
    <name type="common">Atlantic pearl-oyster</name>
    <name type="synonym">Pinctada martensii</name>
    <dbReference type="NCBI Taxonomy" id="66713"/>
    <lineage>
        <taxon>Eukaryota</taxon>
        <taxon>Metazoa</taxon>
        <taxon>Spiralia</taxon>
        <taxon>Lophotrochozoa</taxon>
        <taxon>Mollusca</taxon>
        <taxon>Bivalvia</taxon>
        <taxon>Autobranchia</taxon>
        <taxon>Pteriomorphia</taxon>
        <taxon>Pterioida</taxon>
        <taxon>Pterioidea</taxon>
        <taxon>Pteriidae</taxon>
        <taxon>Pinctada</taxon>
    </lineage>
</organism>
<keyword evidence="3" id="KW-1185">Reference proteome</keyword>
<sequence>MKGRGGGGGRGQEEGERGREEGGKGEKGREGEGGGREEGGKGAGGGRKGGGKGRVKRREREEEAGGWSGWSVFPTAFNVPSHEAISSAAAAEGQTQTVLVPFESDVVVPVVADTNILSVYVSAAAVTSTMSPQGEITLGKECEFWKRMVSNLNQMQESEYSQNDYVQCDYHPEKCEQLDCRGFFRNPVLNFTYCWGMIVNHCDDPISIDIYLQIKSRNIQMTQRVTHNTTLPIPGLSFDRSGTKIGFVMAIELKKNDNNSITVGYENCVDFKIRVKTSYSIFGSQPFYPTDLQKQVIPPTALPVSMCNHTTKTPNIKLGECGVAGPHHQGSTTPRPAITDLPPIVKNGSQTYNKSCSLGLLVTQCHPTTEICKQTQSGKGVCDCKPEFNMCPFTGFCSTYDDCRLRRIPPGYVTPARHNQNIVSTEAPSNNPINRTALIIGSVCGDVALHVILM</sequence>
<feature type="compositionally biased region" description="Gly residues" evidence="1">
    <location>
        <begin position="1"/>
        <end position="10"/>
    </location>
</feature>
<feature type="region of interest" description="Disordered" evidence="1">
    <location>
        <begin position="1"/>
        <end position="73"/>
    </location>
</feature>
<dbReference type="Proteomes" id="UP001186944">
    <property type="component" value="Unassembled WGS sequence"/>
</dbReference>
<accession>A0AA88XU71</accession>
<evidence type="ECO:0000313" key="3">
    <source>
        <dbReference type="Proteomes" id="UP001186944"/>
    </source>
</evidence>
<dbReference type="AlphaFoldDB" id="A0AA88XU71"/>
<protein>
    <submittedName>
        <fullName evidence="2">Uncharacterized protein</fullName>
    </submittedName>
</protein>
<evidence type="ECO:0000313" key="2">
    <source>
        <dbReference type="EMBL" id="KAK3092491.1"/>
    </source>
</evidence>
<dbReference type="EMBL" id="VSWD01000009">
    <property type="protein sequence ID" value="KAK3092491.1"/>
    <property type="molecule type" value="Genomic_DNA"/>
</dbReference>
<feature type="compositionally biased region" description="Basic and acidic residues" evidence="1">
    <location>
        <begin position="11"/>
        <end position="40"/>
    </location>
</feature>
<name>A0AA88XU71_PINIB</name>
<gene>
    <name evidence="2" type="ORF">FSP39_003547</name>
</gene>
<evidence type="ECO:0000256" key="1">
    <source>
        <dbReference type="SAM" id="MobiDB-lite"/>
    </source>
</evidence>
<comment type="caution">
    <text evidence="2">The sequence shown here is derived from an EMBL/GenBank/DDBJ whole genome shotgun (WGS) entry which is preliminary data.</text>
</comment>
<reference evidence="2" key="1">
    <citation type="submission" date="2019-08" db="EMBL/GenBank/DDBJ databases">
        <title>The improved chromosome-level genome for the pearl oyster Pinctada fucata martensii using PacBio sequencing and Hi-C.</title>
        <authorList>
            <person name="Zheng Z."/>
        </authorList>
    </citation>
    <scope>NUCLEOTIDE SEQUENCE</scope>
    <source>
        <strain evidence="2">ZZ-2019</strain>
        <tissue evidence="2">Adductor muscle</tissue>
    </source>
</reference>